<reference evidence="2" key="1">
    <citation type="submission" date="2023-05" db="EMBL/GenBank/DDBJ databases">
        <title>Nepenthes gracilis genome sequencing.</title>
        <authorList>
            <person name="Fukushima K."/>
        </authorList>
    </citation>
    <scope>NUCLEOTIDE SEQUENCE</scope>
    <source>
        <strain evidence="2">SING2019-196</strain>
    </source>
</reference>
<proteinExistence type="predicted"/>
<dbReference type="EMBL" id="BSYO01000036">
    <property type="protein sequence ID" value="GMH29306.1"/>
    <property type="molecule type" value="Genomic_DNA"/>
</dbReference>
<protein>
    <submittedName>
        <fullName evidence="2">Uncharacterized protein</fullName>
    </submittedName>
</protein>
<sequence>MIEEGRAPPHGILLAVVVILVMAGPGLIGDSQAITEAISNLVSPVGLPFLPIILLLAIRFLSSDRASVLSRIFYPGEQDSIHRISGSPIGVGLFLLVLMCLVYYRISFSGSDGDSGD</sequence>
<dbReference type="PANTHER" id="PTHR33306:SF1">
    <property type="entry name" value="EXPRESSED PROTEIN"/>
    <property type="match status" value="1"/>
</dbReference>
<organism evidence="2 3">
    <name type="scientific">Nepenthes gracilis</name>
    <name type="common">Slender pitcher plant</name>
    <dbReference type="NCBI Taxonomy" id="150966"/>
    <lineage>
        <taxon>Eukaryota</taxon>
        <taxon>Viridiplantae</taxon>
        <taxon>Streptophyta</taxon>
        <taxon>Embryophyta</taxon>
        <taxon>Tracheophyta</taxon>
        <taxon>Spermatophyta</taxon>
        <taxon>Magnoliopsida</taxon>
        <taxon>eudicotyledons</taxon>
        <taxon>Gunneridae</taxon>
        <taxon>Pentapetalae</taxon>
        <taxon>Caryophyllales</taxon>
        <taxon>Nepenthaceae</taxon>
        <taxon>Nepenthes</taxon>
    </lineage>
</organism>
<keyword evidence="3" id="KW-1185">Reference proteome</keyword>
<gene>
    <name evidence="2" type="ORF">Nepgr_031149</name>
</gene>
<feature type="transmembrane region" description="Helical" evidence="1">
    <location>
        <begin position="12"/>
        <end position="29"/>
    </location>
</feature>
<dbReference type="PANTHER" id="PTHR33306">
    <property type="entry name" value="EXPRESSED PROTEIN-RELATED-RELATED"/>
    <property type="match status" value="1"/>
</dbReference>
<keyword evidence="1" id="KW-1133">Transmembrane helix</keyword>
<dbReference type="Proteomes" id="UP001279734">
    <property type="component" value="Unassembled WGS sequence"/>
</dbReference>
<evidence type="ECO:0000256" key="1">
    <source>
        <dbReference type="SAM" id="Phobius"/>
    </source>
</evidence>
<keyword evidence="1" id="KW-0812">Transmembrane</keyword>
<name>A0AAD3THJ9_NEPGR</name>
<dbReference type="AlphaFoldDB" id="A0AAD3THJ9"/>
<comment type="caution">
    <text evidence="2">The sequence shown here is derived from an EMBL/GenBank/DDBJ whole genome shotgun (WGS) entry which is preliminary data.</text>
</comment>
<evidence type="ECO:0000313" key="3">
    <source>
        <dbReference type="Proteomes" id="UP001279734"/>
    </source>
</evidence>
<evidence type="ECO:0000313" key="2">
    <source>
        <dbReference type="EMBL" id="GMH29306.1"/>
    </source>
</evidence>
<keyword evidence="1" id="KW-0472">Membrane</keyword>
<accession>A0AAD3THJ9</accession>
<feature type="transmembrane region" description="Helical" evidence="1">
    <location>
        <begin position="41"/>
        <end position="62"/>
    </location>
</feature>
<feature type="transmembrane region" description="Helical" evidence="1">
    <location>
        <begin position="83"/>
        <end position="106"/>
    </location>
</feature>